<name>A0ABT8NB35_9BACL</name>
<dbReference type="RefSeq" id="WP_301855499.1">
    <property type="nucleotide sequence ID" value="NZ_JAUJWU010000001.1"/>
</dbReference>
<dbReference type="PANTHER" id="PTHR48207">
    <property type="entry name" value="SUCCINATE--HYDROXYMETHYLGLUTARATE COA-TRANSFERASE"/>
    <property type="match status" value="1"/>
</dbReference>
<dbReference type="PANTHER" id="PTHR48207:SF3">
    <property type="entry name" value="SUCCINATE--HYDROXYMETHYLGLUTARATE COA-TRANSFERASE"/>
    <property type="match status" value="1"/>
</dbReference>
<evidence type="ECO:0000313" key="3">
    <source>
        <dbReference type="EMBL" id="MDN7244973.1"/>
    </source>
</evidence>
<accession>A0ABT8NB35</accession>
<dbReference type="SUPFAM" id="SSF89796">
    <property type="entry name" value="CoA-transferase family III (CaiB/BaiF)"/>
    <property type="match status" value="1"/>
</dbReference>
<dbReference type="Pfam" id="PF02515">
    <property type="entry name" value="CoA_transf_3"/>
    <property type="match status" value="1"/>
</dbReference>
<dbReference type="Gene3D" id="3.30.1540.10">
    <property type="entry name" value="formyl-coa transferase, domain 3"/>
    <property type="match status" value="1"/>
</dbReference>
<keyword evidence="4" id="KW-1185">Reference proteome</keyword>
<sequence length="396" mass="43523">MLPLEGITVVSLEQAVAAPFATRQLADLGARVIKVERPGPGDFARGYDKTVKGMSSHFVWINRSKESLALDLKQEEAKKVLEELLGKADVFIHNLAPGAVDRLGFSAAELKEKYPQLIICSISGYGTFGPYTNKKAYDLLIQCEAGLVSVTGTEETPSKAGISIADIAAGMYTYTGVLTALIARSKTGKGAVIEVSMLEALAEWMGYPLYYSAYGEEEPKRTGASHATIYPYGPFMAGDQKFVFMGIQNEREWVRFCEEVLKNADIATDGRFNNNSNRVANKEALKSIIEDVFRQQEANQIIELLEEAKIANARLNTMKELEDHPQLKARNRWSEVDSPVGPLKALLPPVTSDEFDSVMKPIPEVGEHTEAILKEFGFDPGKMQQFTTIDGAGKTT</sequence>
<dbReference type="EMBL" id="JAUJWU010000001">
    <property type="protein sequence ID" value="MDN7244973.1"/>
    <property type="molecule type" value="Genomic_DNA"/>
</dbReference>
<keyword evidence="1" id="KW-0808">Transferase</keyword>
<comment type="caution">
    <text evidence="3">The sequence shown here is derived from an EMBL/GenBank/DDBJ whole genome shotgun (WGS) entry which is preliminary data.</text>
</comment>
<dbReference type="InterPro" id="IPR003673">
    <property type="entry name" value="CoA-Trfase_fam_III"/>
</dbReference>
<organism evidence="3 4">
    <name type="scientific">Planococcus shenhongbingii</name>
    <dbReference type="NCBI Taxonomy" id="3058398"/>
    <lineage>
        <taxon>Bacteria</taxon>
        <taxon>Bacillati</taxon>
        <taxon>Bacillota</taxon>
        <taxon>Bacilli</taxon>
        <taxon>Bacillales</taxon>
        <taxon>Caryophanaceae</taxon>
        <taxon>Planococcus</taxon>
    </lineage>
</organism>
<dbReference type="InterPro" id="IPR050483">
    <property type="entry name" value="CoA-transferase_III_domain"/>
</dbReference>
<dbReference type="InterPro" id="IPR023606">
    <property type="entry name" value="CoA-Trfase_III_dom_1_sf"/>
</dbReference>
<proteinExistence type="predicted"/>
<feature type="coiled-coil region" evidence="2">
    <location>
        <begin position="294"/>
        <end position="321"/>
    </location>
</feature>
<protein>
    <submittedName>
        <fullName evidence="3">CaiB/BaiF CoA-transferase family protein</fullName>
    </submittedName>
</protein>
<evidence type="ECO:0000256" key="2">
    <source>
        <dbReference type="SAM" id="Coils"/>
    </source>
</evidence>
<evidence type="ECO:0000256" key="1">
    <source>
        <dbReference type="ARBA" id="ARBA00022679"/>
    </source>
</evidence>
<keyword evidence="2" id="KW-0175">Coiled coil</keyword>
<gene>
    <name evidence="3" type="ORF">QWY13_05630</name>
</gene>
<dbReference type="Gene3D" id="3.40.50.10540">
    <property type="entry name" value="Crotonobetainyl-coa:carnitine coa-transferase, domain 1"/>
    <property type="match status" value="1"/>
</dbReference>
<dbReference type="InterPro" id="IPR044855">
    <property type="entry name" value="CoA-Trfase_III_dom3_sf"/>
</dbReference>
<evidence type="ECO:0000313" key="4">
    <source>
        <dbReference type="Proteomes" id="UP001172142"/>
    </source>
</evidence>
<dbReference type="Proteomes" id="UP001172142">
    <property type="component" value="Unassembled WGS sequence"/>
</dbReference>
<reference evidence="3 4" key="1">
    <citation type="submission" date="2023-07" db="EMBL/GenBank/DDBJ databases">
        <title>Novel species in genus Planococcus.</title>
        <authorList>
            <person name="Ning S."/>
        </authorList>
    </citation>
    <scope>NUCLEOTIDE SEQUENCE [LARGE SCALE GENOMIC DNA]</scope>
    <source>
        <strain evidence="3 4">N017</strain>
    </source>
</reference>